<name>A0A192A8L8_9RALS</name>
<dbReference type="KEGG" id="rin:ACS15_5858"/>
<dbReference type="OrthoDB" id="9098761at2"/>
<dbReference type="PATRIC" id="fig|190721.6.peg.5813"/>
<keyword evidence="1" id="KW-1133">Transmembrane helix</keyword>
<dbReference type="Proteomes" id="UP000078572">
    <property type="component" value="Plasmid pRI-2"/>
</dbReference>
<feature type="transmembrane region" description="Helical" evidence="1">
    <location>
        <begin position="110"/>
        <end position="129"/>
    </location>
</feature>
<evidence type="ECO:0000313" key="5">
    <source>
        <dbReference type="Proteomes" id="UP000078572"/>
    </source>
</evidence>
<geneLocation type="plasmid" evidence="3">
    <name>pRI-2</name>
</geneLocation>
<dbReference type="RefSeq" id="WP_004636242.1">
    <property type="nucleotide sequence ID" value="NZ_CP012607.1"/>
</dbReference>
<feature type="transmembrane region" description="Helical" evidence="1">
    <location>
        <begin position="80"/>
        <end position="98"/>
    </location>
</feature>
<geneLocation type="plasmid" evidence="2">
    <name>unnamed</name>
</geneLocation>
<evidence type="ECO:0000313" key="2">
    <source>
        <dbReference type="EMBL" id="ANH77044.1"/>
    </source>
</evidence>
<keyword evidence="3" id="KW-0614">Plasmid</keyword>
<dbReference type="EMBL" id="CP016025">
    <property type="protein sequence ID" value="ANJ76621.1"/>
    <property type="molecule type" value="Genomic_DNA"/>
</dbReference>
<gene>
    <name evidence="3" type="ORF">A9Y76_28860</name>
    <name evidence="2" type="ORF">ACS15_5858</name>
</gene>
<dbReference type="EMBL" id="CP012607">
    <property type="protein sequence ID" value="ANH77044.1"/>
    <property type="molecule type" value="Genomic_DNA"/>
</dbReference>
<protein>
    <submittedName>
        <fullName evidence="3">Uncharacterized protein</fullName>
    </submittedName>
</protein>
<reference evidence="5" key="3">
    <citation type="submission" date="2016-06" db="EMBL/GenBank/DDBJ databases">
        <authorList>
            <person name="Xu Y."/>
            <person name="Nagy A."/>
            <person name="Yan X."/>
            <person name="Kim S.W."/>
            <person name="Haley B."/>
            <person name="Liu N.T."/>
            <person name="Nou X."/>
        </authorList>
    </citation>
    <scope>NUCLEOTIDE SEQUENCE [LARGE SCALE GENOMIC DNA]</scope>
    <source>
        <strain evidence="5">ATCC 49129</strain>
        <plasmid evidence="5">pri-2</plasmid>
    </source>
</reference>
<dbReference type="GeneID" id="61530030"/>
<dbReference type="Proteomes" id="UP000077927">
    <property type="component" value="Plasmid unnamed"/>
</dbReference>
<evidence type="ECO:0000256" key="1">
    <source>
        <dbReference type="SAM" id="Phobius"/>
    </source>
</evidence>
<keyword evidence="5" id="KW-1185">Reference proteome</keyword>
<accession>A0A192A8L8</accession>
<geneLocation type="plasmid" evidence="4"/>
<keyword evidence="1" id="KW-0472">Membrane</keyword>
<feature type="transmembrane region" description="Helical" evidence="1">
    <location>
        <begin position="42"/>
        <end position="60"/>
    </location>
</feature>
<organism evidence="3 5">
    <name type="scientific">Ralstonia insidiosa</name>
    <dbReference type="NCBI Taxonomy" id="190721"/>
    <lineage>
        <taxon>Bacteria</taxon>
        <taxon>Pseudomonadati</taxon>
        <taxon>Pseudomonadota</taxon>
        <taxon>Betaproteobacteria</taxon>
        <taxon>Burkholderiales</taxon>
        <taxon>Burkholderiaceae</taxon>
        <taxon>Ralstonia</taxon>
    </lineage>
</organism>
<dbReference type="AlphaFoldDB" id="A0A192A8L8"/>
<keyword evidence="1" id="KW-0812">Transmembrane</keyword>
<reference evidence="3" key="2">
    <citation type="submission" date="2016-06" db="EMBL/GenBank/DDBJ databases">
        <authorList>
            <person name="Kjaerup R.B."/>
            <person name="Dalgaard T.S."/>
            <person name="Juul-Madsen H.R."/>
        </authorList>
    </citation>
    <scope>NUCLEOTIDE SEQUENCE [LARGE SCALE GENOMIC DNA]</scope>
    <source>
        <strain evidence="3">ATCC 49129</strain>
        <plasmid evidence="3">pRI-2</plasmid>
    </source>
</reference>
<evidence type="ECO:0000313" key="3">
    <source>
        <dbReference type="EMBL" id="ANJ76621.1"/>
    </source>
</evidence>
<evidence type="ECO:0000313" key="4">
    <source>
        <dbReference type="Proteomes" id="UP000077927"/>
    </source>
</evidence>
<sequence length="138" mass="15289">MNVLSQLHRITNLVTQGYLTTHSRLADTKQAIHAQVDRHRSLIRSVLLALWIEAIPGLARAGIWNGGLCNIYQQVLDNELIMIVSLAAFAGAFILWLLDDGHSKIKQNILRGFVGTMALINMPVLWSQLFNKGVACTA</sequence>
<geneLocation type="plasmid" evidence="5">
    <name>pri-2</name>
</geneLocation>
<proteinExistence type="predicted"/>
<reference evidence="2 4" key="1">
    <citation type="submission" date="2015-09" db="EMBL/GenBank/DDBJ databases">
        <authorList>
            <person name="Xu Y."/>
            <person name="Nagy A."/>
            <person name="Liu N.T."/>
            <person name="Nou X."/>
        </authorList>
    </citation>
    <scope>NUCLEOTIDE SEQUENCE [LARGE SCALE GENOMIC DNA]</scope>
    <source>
        <strain evidence="2 4">FC1138</strain>
        <plasmid evidence="4">Plasmid</plasmid>
        <plasmid evidence="2">unnamed</plasmid>
    </source>
</reference>